<reference evidence="2 3" key="1">
    <citation type="submission" date="2017-05" db="EMBL/GenBank/DDBJ databases">
        <title>Complete and WGS of Bordetella genogroups.</title>
        <authorList>
            <person name="Spilker T."/>
            <person name="LiPuma J."/>
        </authorList>
    </citation>
    <scope>NUCLEOTIDE SEQUENCE [LARGE SCALE GENOMIC DNA]</scope>
    <source>
        <strain evidence="2 3">AU17164</strain>
    </source>
</reference>
<dbReference type="EMBL" id="CP021109">
    <property type="protein sequence ID" value="ARP87501.1"/>
    <property type="molecule type" value="Genomic_DNA"/>
</dbReference>
<evidence type="ECO:0000313" key="3">
    <source>
        <dbReference type="Proteomes" id="UP000194139"/>
    </source>
</evidence>
<name>A0A1W6Z2M8_9BORD</name>
<keyword evidence="1" id="KW-1133">Transmembrane helix</keyword>
<sequence>MREEPERRADKHAPDAQRDGVAVRRIARFGIGILIAVAAVVASVIALTRRLDPAPAGGFMAPPKDWVSGPMLESAPQSQLSRYLAGKQAQLQGYAWIDRQAGIARIPLDDAMQALAEQDAARRSRTP</sequence>
<evidence type="ECO:0000256" key="1">
    <source>
        <dbReference type="SAM" id="Phobius"/>
    </source>
</evidence>
<dbReference type="Proteomes" id="UP000194139">
    <property type="component" value="Chromosome"/>
</dbReference>
<evidence type="ECO:0000313" key="2">
    <source>
        <dbReference type="EMBL" id="ARP87501.1"/>
    </source>
</evidence>
<dbReference type="AlphaFoldDB" id="A0A1W6Z2M8"/>
<feature type="transmembrane region" description="Helical" evidence="1">
    <location>
        <begin position="26"/>
        <end position="47"/>
    </location>
</feature>
<keyword evidence="1" id="KW-0812">Transmembrane</keyword>
<proteinExistence type="predicted"/>
<gene>
    <name evidence="2" type="ORF">CAL13_15775</name>
</gene>
<dbReference type="RefSeq" id="WP_086072902.1">
    <property type="nucleotide sequence ID" value="NZ_CP021109.1"/>
</dbReference>
<keyword evidence="3" id="KW-1185">Reference proteome</keyword>
<protein>
    <submittedName>
        <fullName evidence="2">Uncharacterized protein</fullName>
    </submittedName>
</protein>
<accession>A0A1W6Z2M8</accession>
<organism evidence="2 3">
    <name type="scientific">Bordetella genomosp. 9</name>
    <dbReference type="NCBI Taxonomy" id="1416803"/>
    <lineage>
        <taxon>Bacteria</taxon>
        <taxon>Pseudomonadati</taxon>
        <taxon>Pseudomonadota</taxon>
        <taxon>Betaproteobacteria</taxon>
        <taxon>Burkholderiales</taxon>
        <taxon>Alcaligenaceae</taxon>
        <taxon>Bordetella</taxon>
    </lineage>
</organism>
<keyword evidence="1" id="KW-0472">Membrane</keyword>